<dbReference type="EMBL" id="JACRSS010000001">
    <property type="protein sequence ID" value="MBC8537460.1"/>
    <property type="molecule type" value="Genomic_DNA"/>
</dbReference>
<evidence type="ECO:0000256" key="6">
    <source>
        <dbReference type="ARBA" id="ARBA00023316"/>
    </source>
</evidence>
<evidence type="ECO:0000313" key="9">
    <source>
        <dbReference type="EMBL" id="MBC8537460.1"/>
    </source>
</evidence>
<feature type="region of interest" description="Disordered" evidence="8">
    <location>
        <begin position="59"/>
        <end position="101"/>
    </location>
</feature>
<evidence type="ECO:0000256" key="5">
    <source>
        <dbReference type="ARBA" id="ARBA00023239"/>
    </source>
</evidence>
<accession>A0A926DEH7</accession>
<comment type="caution">
    <text evidence="9">The sequence shown here is derived from an EMBL/GenBank/DDBJ whole genome shotgun (WGS) entry which is preliminary data.</text>
</comment>
<dbReference type="GO" id="GO:0005886">
    <property type="term" value="C:plasma membrane"/>
    <property type="evidence" value="ECO:0007669"/>
    <property type="project" value="UniProtKB-SubCell"/>
</dbReference>
<comment type="subcellular location">
    <subcellularLocation>
        <location evidence="7">Cell membrane</location>
        <topology evidence="7">Single-pass membrane protein</topology>
    </subcellularLocation>
</comment>
<reference evidence="9" key="1">
    <citation type="submission" date="2020-08" db="EMBL/GenBank/DDBJ databases">
        <title>Genome public.</title>
        <authorList>
            <person name="Liu C."/>
            <person name="Sun Q."/>
        </authorList>
    </citation>
    <scope>NUCLEOTIDE SEQUENCE</scope>
    <source>
        <strain evidence="9">NSJ-63</strain>
    </source>
</reference>
<dbReference type="InterPro" id="IPR003770">
    <property type="entry name" value="MLTG-like"/>
</dbReference>
<dbReference type="GO" id="GO:0071555">
    <property type="term" value="P:cell wall organization"/>
    <property type="evidence" value="ECO:0007669"/>
    <property type="project" value="UniProtKB-KW"/>
</dbReference>
<evidence type="ECO:0000256" key="7">
    <source>
        <dbReference type="HAMAP-Rule" id="MF_02065"/>
    </source>
</evidence>
<keyword evidence="5 7" id="KW-0456">Lyase</keyword>
<keyword evidence="2 7" id="KW-0812">Transmembrane</keyword>
<keyword evidence="1 7" id="KW-1003">Cell membrane</keyword>
<dbReference type="GO" id="GO:0008932">
    <property type="term" value="F:lytic endotransglycosylase activity"/>
    <property type="evidence" value="ECO:0007669"/>
    <property type="project" value="UniProtKB-UniRule"/>
</dbReference>
<dbReference type="EC" id="4.2.2.29" evidence="7"/>
<dbReference type="Gene3D" id="3.30.1490.480">
    <property type="entry name" value="Endolytic murein transglycosylase"/>
    <property type="match status" value="1"/>
</dbReference>
<dbReference type="Pfam" id="PF02618">
    <property type="entry name" value="YceG"/>
    <property type="match status" value="1"/>
</dbReference>
<dbReference type="RefSeq" id="WP_249279371.1">
    <property type="nucleotide sequence ID" value="NZ_JACRSS010000001.1"/>
</dbReference>
<comment type="function">
    <text evidence="7">Functions as a peptidoglycan terminase that cleaves nascent peptidoglycan strands endolytically to terminate their elongation.</text>
</comment>
<feature type="compositionally biased region" description="Basic and acidic residues" evidence="8">
    <location>
        <begin position="14"/>
        <end position="34"/>
    </location>
</feature>
<evidence type="ECO:0000256" key="2">
    <source>
        <dbReference type="ARBA" id="ARBA00022692"/>
    </source>
</evidence>
<sequence length="476" mass="53672">MPKKIHTYVDPDGMEPRRESHAHSRRIGDAREPFSFEEQNEEAERELISQEVRANMDFEEEPYDSDTAVYDAPAEDADVKIRRKPNKSSFQPPAPPEKKDGKEKFWTWKRLRPAAAIGIAVVIVTVGIILGLNYAYARYFSPVDENNTEMMEIAIPPDSSLTEISEILEENGIIRSAKIFKYYVDFSDMSSKIMAGTVKLSPSMSLDDIINVLKKPTDVTNTTNVMLPEGSTIEQMGDKLVSEGIWRNDTAFLAMAKDGAGLEDNPFISAVIEKENAKPEDQRRKYVLEGYLFPETYNMFTNSSEKTVATRLLDQFSKVFTAEYQERAEELGMTVDEVVTLASIIEKEAKEADFKKVSAVFHNRLKADMTLGSCATHQYFMPVKKLVYNSEELAVDSPYNTCINKGLPAGPICNPGKAAIEAALYPDEELIKDNYLYFCLGDPATGETLFQRTAEEHEAAKAKWSPVWEEYQNSMN</sequence>
<evidence type="ECO:0000256" key="8">
    <source>
        <dbReference type="SAM" id="MobiDB-lite"/>
    </source>
</evidence>
<evidence type="ECO:0000256" key="3">
    <source>
        <dbReference type="ARBA" id="ARBA00022989"/>
    </source>
</evidence>
<proteinExistence type="inferred from homology"/>
<dbReference type="PANTHER" id="PTHR30518:SF2">
    <property type="entry name" value="ENDOLYTIC MUREIN TRANSGLYCOSYLASE"/>
    <property type="match status" value="1"/>
</dbReference>
<comment type="similarity">
    <text evidence="7">Belongs to the transglycosylase MltG family.</text>
</comment>
<dbReference type="HAMAP" id="MF_02065">
    <property type="entry name" value="MltG"/>
    <property type="match status" value="1"/>
</dbReference>
<dbReference type="Proteomes" id="UP000617951">
    <property type="component" value="Unassembled WGS sequence"/>
</dbReference>
<dbReference type="CDD" id="cd08010">
    <property type="entry name" value="MltG_like"/>
    <property type="match status" value="1"/>
</dbReference>
<feature type="region of interest" description="Disordered" evidence="8">
    <location>
        <begin position="1"/>
        <end position="46"/>
    </location>
</feature>
<dbReference type="PANTHER" id="PTHR30518">
    <property type="entry name" value="ENDOLYTIC MUREIN TRANSGLYCOSYLASE"/>
    <property type="match status" value="1"/>
</dbReference>
<feature type="transmembrane region" description="Helical" evidence="7">
    <location>
        <begin position="114"/>
        <end position="136"/>
    </location>
</feature>
<protein>
    <recommendedName>
        <fullName evidence="7">Endolytic murein transglycosylase</fullName>
        <ecNumber evidence="7">4.2.2.29</ecNumber>
    </recommendedName>
    <alternativeName>
        <fullName evidence="7">Peptidoglycan lytic transglycosylase</fullName>
    </alternativeName>
    <alternativeName>
        <fullName evidence="7">Peptidoglycan polymerization terminase</fullName>
    </alternativeName>
</protein>
<evidence type="ECO:0000313" key="10">
    <source>
        <dbReference type="Proteomes" id="UP000617951"/>
    </source>
</evidence>
<dbReference type="GO" id="GO:0009252">
    <property type="term" value="P:peptidoglycan biosynthetic process"/>
    <property type="evidence" value="ECO:0007669"/>
    <property type="project" value="UniProtKB-UniRule"/>
</dbReference>
<name>A0A926DEH7_9FIRM</name>
<evidence type="ECO:0000256" key="4">
    <source>
        <dbReference type="ARBA" id="ARBA00023136"/>
    </source>
</evidence>
<keyword evidence="4 7" id="KW-0472">Membrane</keyword>
<keyword evidence="6 7" id="KW-0961">Cell wall biogenesis/degradation</keyword>
<feature type="site" description="Important for catalytic activity" evidence="7">
    <location>
        <position position="348"/>
    </location>
</feature>
<dbReference type="NCBIfam" id="TIGR00247">
    <property type="entry name" value="endolytic transglycosylase MltG"/>
    <property type="match status" value="1"/>
</dbReference>
<organism evidence="9 10">
    <name type="scientific">Guopingia tenuis</name>
    <dbReference type="NCBI Taxonomy" id="2763656"/>
    <lineage>
        <taxon>Bacteria</taxon>
        <taxon>Bacillati</taxon>
        <taxon>Bacillota</taxon>
        <taxon>Clostridia</taxon>
        <taxon>Christensenellales</taxon>
        <taxon>Christensenellaceae</taxon>
        <taxon>Guopingia</taxon>
    </lineage>
</organism>
<dbReference type="AlphaFoldDB" id="A0A926DEH7"/>
<keyword evidence="10" id="KW-1185">Reference proteome</keyword>
<gene>
    <name evidence="7 9" type="primary">mltG</name>
    <name evidence="9" type="ORF">H8693_00745</name>
</gene>
<evidence type="ECO:0000256" key="1">
    <source>
        <dbReference type="ARBA" id="ARBA00022475"/>
    </source>
</evidence>
<keyword evidence="3 7" id="KW-1133">Transmembrane helix</keyword>
<comment type="catalytic activity">
    <reaction evidence="7">
        <text>a peptidoglycan chain = a peptidoglycan chain with N-acetyl-1,6-anhydromuramyl-[peptide] at the reducing end + a peptidoglycan chain with N-acetylglucosamine at the non-reducing end.</text>
        <dbReference type="EC" id="4.2.2.29"/>
    </reaction>
</comment>